<dbReference type="Proteomes" id="UP000030146">
    <property type="component" value="Unassembled WGS sequence"/>
</dbReference>
<keyword evidence="3" id="KW-1185">Reference proteome</keyword>
<proteinExistence type="predicted"/>
<dbReference type="EMBL" id="JRAK01000066">
    <property type="protein sequence ID" value="KGN89092.1"/>
    <property type="molecule type" value="Genomic_DNA"/>
</dbReference>
<accession>A0A099WTP7</accession>
<dbReference type="Pfam" id="PF11396">
    <property type="entry name" value="PepSY_like"/>
    <property type="match status" value="1"/>
</dbReference>
<evidence type="ECO:0000313" key="3">
    <source>
        <dbReference type="Proteomes" id="UP000030146"/>
    </source>
</evidence>
<reference evidence="2 3" key="1">
    <citation type="submission" date="2014-08" db="EMBL/GenBank/DDBJ databases">
        <title>Porphyromonas gulae strain:COT-052_OH3439 Genome sequencing.</title>
        <authorList>
            <person name="Wallis C."/>
            <person name="Deusch O."/>
            <person name="O'Flynn C."/>
            <person name="Davis I."/>
            <person name="Jospin G."/>
            <person name="Darling A.E."/>
            <person name="Coil D.A."/>
            <person name="Alexiev A."/>
            <person name="Horsfall A."/>
            <person name="Kirkwood N."/>
            <person name="Harris S."/>
            <person name="Eisen J.A."/>
        </authorList>
    </citation>
    <scope>NUCLEOTIDE SEQUENCE [LARGE SCALE GENOMIC DNA]</scope>
    <source>
        <strain evidence="3">COT-052 OH3439</strain>
    </source>
</reference>
<sequence length="145" mass="16622">MKRLKIFLLIIVLAGIKAFAAGDRIIPLNRIPQKAQAVVAKHFASAKVAYVKMDNDLFSKTYDVVFADGNKIEFDKKGNWKEIDCKYSRVPSDLVPVPILRHISSQHPDLYIVQIDRDSRDYEVELNNGMELVFSLKGVFKRFHD</sequence>
<evidence type="ECO:0000313" key="2">
    <source>
        <dbReference type="EMBL" id="KGN89092.1"/>
    </source>
</evidence>
<organism evidence="2 3">
    <name type="scientific">Porphyromonas gulae</name>
    <dbReference type="NCBI Taxonomy" id="111105"/>
    <lineage>
        <taxon>Bacteria</taxon>
        <taxon>Pseudomonadati</taxon>
        <taxon>Bacteroidota</taxon>
        <taxon>Bacteroidia</taxon>
        <taxon>Bacteroidales</taxon>
        <taxon>Porphyromonadaceae</taxon>
        <taxon>Porphyromonas</taxon>
    </lineage>
</organism>
<dbReference type="AlphaFoldDB" id="A0A099WTP7"/>
<feature type="domain" description="Putative beta-lactamase-inhibitor-like PepSY-like" evidence="1">
    <location>
        <begin position="60"/>
        <end position="141"/>
    </location>
</feature>
<dbReference type="SUPFAM" id="SSF160574">
    <property type="entry name" value="BT0923-like"/>
    <property type="match status" value="1"/>
</dbReference>
<comment type="caution">
    <text evidence="2">The sequence shown here is derived from an EMBL/GenBank/DDBJ whole genome shotgun (WGS) entry which is preliminary data.</text>
</comment>
<name>A0A099WTP7_9PORP</name>
<evidence type="ECO:0000259" key="1">
    <source>
        <dbReference type="Pfam" id="PF11396"/>
    </source>
</evidence>
<dbReference type="RefSeq" id="WP_018965359.1">
    <property type="nucleotide sequence ID" value="NZ_CALUCC010000175.1"/>
</dbReference>
<dbReference type="GeneID" id="57239961"/>
<gene>
    <name evidence="2" type="ORF">HR15_04370</name>
</gene>
<protein>
    <recommendedName>
        <fullName evidence="1">Putative beta-lactamase-inhibitor-like PepSY-like domain-containing protein</fullName>
    </recommendedName>
</protein>
<dbReference type="InterPro" id="IPR021533">
    <property type="entry name" value="PepSY-like"/>
</dbReference>
<dbReference type="Gene3D" id="3.40.1420.30">
    <property type="match status" value="1"/>
</dbReference>